<feature type="compositionally biased region" description="Basic residues" evidence="1">
    <location>
        <begin position="8"/>
        <end position="28"/>
    </location>
</feature>
<proteinExistence type="predicted"/>
<organism evidence="2">
    <name type="scientific">uncultured Phycisphaerae bacterium</name>
    <dbReference type="NCBI Taxonomy" id="904963"/>
    <lineage>
        <taxon>Bacteria</taxon>
        <taxon>Pseudomonadati</taxon>
        <taxon>Planctomycetota</taxon>
        <taxon>Phycisphaerae</taxon>
        <taxon>environmental samples</taxon>
    </lineage>
</organism>
<feature type="non-terminal residue" evidence="2">
    <location>
        <position position="1"/>
    </location>
</feature>
<reference evidence="2" key="1">
    <citation type="submission" date="2020-02" db="EMBL/GenBank/DDBJ databases">
        <authorList>
            <person name="Meier V. D."/>
        </authorList>
    </citation>
    <scope>NUCLEOTIDE SEQUENCE</scope>
    <source>
        <strain evidence="2">AVDCRST_MAG64</strain>
    </source>
</reference>
<sequence>DRDDHPPVRRRLARQPRAGGHRRGPPRGRRSEPRHARPIHRPGDQQRRGVQGADCRDGGSAEARRHPREDPRRQRARREADARRVPREEPRPPRPLRPGQGPAPAVRRGHDRPQLPREQRAGRPP</sequence>
<dbReference type="AlphaFoldDB" id="A0A6J4PIG8"/>
<dbReference type="EMBL" id="CADCUQ010000528">
    <property type="protein sequence ID" value="CAA9411911.1"/>
    <property type="molecule type" value="Genomic_DNA"/>
</dbReference>
<feature type="compositionally biased region" description="Basic and acidic residues" evidence="1">
    <location>
        <begin position="111"/>
        <end position="125"/>
    </location>
</feature>
<evidence type="ECO:0000313" key="2">
    <source>
        <dbReference type="EMBL" id="CAA9411911.1"/>
    </source>
</evidence>
<accession>A0A6J4PIG8</accession>
<feature type="non-terminal residue" evidence="2">
    <location>
        <position position="125"/>
    </location>
</feature>
<protein>
    <submittedName>
        <fullName evidence="2">FIG006762: Phosphoglycerate mutase family</fullName>
    </submittedName>
</protein>
<feature type="region of interest" description="Disordered" evidence="1">
    <location>
        <begin position="1"/>
        <end position="125"/>
    </location>
</feature>
<name>A0A6J4PIG8_9BACT</name>
<gene>
    <name evidence="2" type="ORF">AVDCRST_MAG64-2358</name>
</gene>
<feature type="compositionally biased region" description="Basic and acidic residues" evidence="1">
    <location>
        <begin position="29"/>
        <end position="47"/>
    </location>
</feature>
<feature type="compositionally biased region" description="Basic and acidic residues" evidence="1">
    <location>
        <begin position="54"/>
        <end position="92"/>
    </location>
</feature>
<evidence type="ECO:0000256" key="1">
    <source>
        <dbReference type="SAM" id="MobiDB-lite"/>
    </source>
</evidence>